<protein>
    <submittedName>
        <fullName evidence="3">13 kDa deflagellation-inducible</fullName>
    </submittedName>
</protein>
<dbReference type="OrthoDB" id="295355at2759"/>
<keyword evidence="4" id="KW-1185">Reference proteome</keyword>
<keyword evidence="3" id="KW-0282">Flagellum</keyword>
<accession>A0A078A4R9</accession>
<feature type="compositionally biased region" description="Polar residues" evidence="2">
    <location>
        <begin position="150"/>
        <end position="160"/>
    </location>
</feature>
<feature type="compositionally biased region" description="Polar residues" evidence="2">
    <location>
        <begin position="118"/>
        <end position="128"/>
    </location>
</feature>
<organism evidence="3 4">
    <name type="scientific">Stylonychia lemnae</name>
    <name type="common">Ciliate</name>
    <dbReference type="NCBI Taxonomy" id="5949"/>
    <lineage>
        <taxon>Eukaryota</taxon>
        <taxon>Sar</taxon>
        <taxon>Alveolata</taxon>
        <taxon>Ciliophora</taxon>
        <taxon>Intramacronucleata</taxon>
        <taxon>Spirotrichea</taxon>
        <taxon>Stichotrichia</taxon>
        <taxon>Sporadotrichida</taxon>
        <taxon>Oxytrichidae</taxon>
        <taxon>Stylonychinae</taxon>
        <taxon>Stylonychia</taxon>
    </lineage>
</organism>
<name>A0A078A4R9_STYLE</name>
<feature type="coiled-coil region" evidence="1">
    <location>
        <begin position="29"/>
        <end position="63"/>
    </location>
</feature>
<keyword evidence="1" id="KW-0175">Coiled coil</keyword>
<dbReference type="EMBL" id="CCKQ01005339">
    <property type="protein sequence ID" value="CDW76550.1"/>
    <property type="molecule type" value="Genomic_DNA"/>
</dbReference>
<evidence type="ECO:0000256" key="1">
    <source>
        <dbReference type="SAM" id="Coils"/>
    </source>
</evidence>
<sequence>MSEQFAQGATLQRYNQDLSRYIENIRVGRDDLHEEIIKDEEEKHQIESEIASLTERLGSLSDALLKKYEAREEFDRTISETEQAFMKILESSQTLLHVLKKEDSQLSKKKFNVSTRKISNNLKEYQQSPEKKPSNTTRKFKAQPVHDQSADYSYDNTIDN</sequence>
<feature type="region of interest" description="Disordered" evidence="2">
    <location>
        <begin position="118"/>
        <end position="160"/>
    </location>
</feature>
<dbReference type="PANTHER" id="PTHR28661:SF1">
    <property type="entry name" value="MICROTUBULE NUCLEATION FACTOR SSNA1"/>
    <property type="match status" value="1"/>
</dbReference>
<dbReference type="Proteomes" id="UP000039865">
    <property type="component" value="Unassembled WGS sequence"/>
</dbReference>
<gene>
    <name evidence="3" type="primary">Contig11059.g11826</name>
    <name evidence="3" type="ORF">STYLEM_5509</name>
</gene>
<proteinExistence type="predicted"/>
<dbReference type="OMA" id="ITCRSAN"/>
<keyword evidence="3" id="KW-0969">Cilium</keyword>
<dbReference type="GO" id="GO:0036064">
    <property type="term" value="C:ciliary basal body"/>
    <property type="evidence" value="ECO:0007669"/>
    <property type="project" value="TreeGrafter"/>
</dbReference>
<evidence type="ECO:0000313" key="4">
    <source>
        <dbReference type="Proteomes" id="UP000039865"/>
    </source>
</evidence>
<dbReference type="InParanoid" id="A0A078A4R9"/>
<dbReference type="PANTHER" id="PTHR28661">
    <property type="entry name" value="SJOEGREN SYNDROME NUCLEAR AUTOANTIGEN 1"/>
    <property type="match status" value="1"/>
</dbReference>
<dbReference type="AlphaFoldDB" id="A0A078A4R9"/>
<evidence type="ECO:0000313" key="3">
    <source>
        <dbReference type="EMBL" id="CDW76550.1"/>
    </source>
</evidence>
<evidence type="ECO:0000256" key="2">
    <source>
        <dbReference type="SAM" id="MobiDB-lite"/>
    </source>
</evidence>
<keyword evidence="3" id="KW-0966">Cell projection</keyword>
<reference evidence="3 4" key="1">
    <citation type="submission" date="2014-06" db="EMBL/GenBank/DDBJ databases">
        <authorList>
            <person name="Swart Estienne"/>
        </authorList>
    </citation>
    <scope>NUCLEOTIDE SEQUENCE [LARGE SCALE GENOMIC DNA]</scope>
    <source>
        <strain evidence="3 4">130c</strain>
    </source>
</reference>
<dbReference type="InterPro" id="IPR033362">
    <property type="entry name" value="SSNA1_fam"/>
</dbReference>